<dbReference type="Gene3D" id="3.40.50.720">
    <property type="entry name" value="NAD(P)-binding Rossmann-like Domain"/>
    <property type="match status" value="1"/>
</dbReference>
<keyword evidence="6" id="KW-1133">Transmembrane helix</keyword>
<comment type="caution">
    <text evidence="7">The sequence shown here is derived from an EMBL/GenBank/DDBJ whole genome shotgun (WGS) entry which is preliminary data.</text>
</comment>
<keyword evidence="4" id="KW-0521">NADP</keyword>
<accession>A0A1B7TGE6</accession>
<dbReference type="InterPro" id="IPR019727">
    <property type="entry name" value="ATP_synth_F0_fsu_mt_fun"/>
</dbReference>
<sequence>MTFKVASRAVTKNINIVGAGASGLYACYKLLLLNKNTDPASQFKLNINVWDKLPIPFGLARNGVAPDHPEIKNCIDTFREMFNNEEDPNSKVKFIGNYNFTKKEEYEELLAKSDLLFLANGCEKSRNYRMENMTFWNTLTAKDLVDWYNSYPYEGKEPNREWKDVAFWEKIENVNIIGNGNVAFDLCRLFALCKYDKNDIDKTDINSKFVDVINKAPLKKINIIGRRDFAHAKFGTKEFRELWALSKYGVYGNVDSKYLPEPEEGSPLPRALSKRVQLTKKNIKLQEQMHEKNDTSLKWELKFLQSPFKIDEKEKLLYSRENILDNKTLKITPTEKVEKIKNDLVILSIGTQNSDNDILTELSINNPNEVKPIGWLKNKGSGSIAETMLDTFPLVEKEFRYMDFLNNENSNEIKDFNFLKNNHKRLTNWNDYLKIEEYEKKERKGKKCESIEELLKNTMSRLSSLIPPKIGSPNVINSTASSSARRFQWIVKFYETLPKTPRGATGGNWSKWNTRYGFVTYIMGFGVLGLAVPGYYSHYQNTAKHIKGENYVYEV</sequence>
<dbReference type="OrthoDB" id="333024at2759"/>
<keyword evidence="5" id="KW-0560">Oxidoreductase</keyword>
<gene>
    <name evidence="7" type="ORF">HANVADRAFT_1296</name>
</gene>
<dbReference type="InterPro" id="IPR036188">
    <property type="entry name" value="FAD/NAD-bd_sf"/>
</dbReference>
<keyword evidence="3" id="KW-0274">FAD</keyword>
<dbReference type="EMBL" id="LXPE01000006">
    <property type="protein sequence ID" value="OBA27800.1"/>
    <property type="molecule type" value="Genomic_DNA"/>
</dbReference>
<evidence type="ECO:0000256" key="5">
    <source>
        <dbReference type="ARBA" id="ARBA00023002"/>
    </source>
</evidence>
<dbReference type="Proteomes" id="UP000092321">
    <property type="component" value="Unassembled WGS sequence"/>
</dbReference>
<keyword evidence="8" id="KW-1185">Reference proteome</keyword>
<dbReference type="AlphaFoldDB" id="A0A1B7TGE6"/>
<dbReference type="GO" id="GO:0016491">
    <property type="term" value="F:oxidoreductase activity"/>
    <property type="evidence" value="ECO:0007669"/>
    <property type="project" value="UniProtKB-KW"/>
</dbReference>
<dbReference type="InterPro" id="IPR055275">
    <property type="entry name" value="Ferredox_Rdtase"/>
</dbReference>
<dbReference type="PANTHER" id="PTHR48467">
    <property type="entry name" value="GLUTAMATE SYNTHASE 1 [NADH], CHLOROPLASTIC-LIKE"/>
    <property type="match status" value="1"/>
</dbReference>
<dbReference type="PANTHER" id="PTHR48467:SF1">
    <property type="entry name" value="GLUTAMATE SYNTHASE 1 [NADH], CHLOROPLASTIC-LIKE"/>
    <property type="match status" value="1"/>
</dbReference>
<evidence type="ECO:0000256" key="3">
    <source>
        <dbReference type="ARBA" id="ARBA00022827"/>
    </source>
</evidence>
<comment type="cofactor">
    <cofactor evidence="1">
        <name>FAD</name>
        <dbReference type="ChEBI" id="CHEBI:57692"/>
    </cofactor>
</comment>
<proteinExistence type="predicted"/>
<name>A0A1B7TGE6_9ASCO</name>
<dbReference type="GO" id="GO:0015986">
    <property type="term" value="P:proton motive force-driven ATP synthesis"/>
    <property type="evidence" value="ECO:0007669"/>
    <property type="project" value="InterPro"/>
</dbReference>
<evidence type="ECO:0000313" key="8">
    <source>
        <dbReference type="Proteomes" id="UP000092321"/>
    </source>
</evidence>
<feature type="transmembrane region" description="Helical" evidence="6">
    <location>
        <begin position="518"/>
        <end position="537"/>
    </location>
</feature>
<evidence type="ECO:0000256" key="1">
    <source>
        <dbReference type="ARBA" id="ARBA00001974"/>
    </source>
</evidence>
<keyword evidence="2" id="KW-0285">Flavoprotein</keyword>
<dbReference type="Pfam" id="PF10791">
    <property type="entry name" value="F1F0-ATPsyn_F"/>
    <property type="match status" value="1"/>
</dbReference>
<reference evidence="8" key="1">
    <citation type="journal article" date="2016" name="Proc. Natl. Acad. Sci. U.S.A.">
        <title>Comparative genomics of biotechnologically important yeasts.</title>
        <authorList>
            <person name="Riley R."/>
            <person name="Haridas S."/>
            <person name="Wolfe K.H."/>
            <person name="Lopes M.R."/>
            <person name="Hittinger C.T."/>
            <person name="Goeker M."/>
            <person name="Salamov A.A."/>
            <person name="Wisecaver J.H."/>
            <person name="Long T.M."/>
            <person name="Calvey C.H."/>
            <person name="Aerts A.L."/>
            <person name="Barry K.W."/>
            <person name="Choi C."/>
            <person name="Clum A."/>
            <person name="Coughlan A.Y."/>
            <person name="Deshpande S."/>
            <person name="Douglass A.P."/>
            <person name="Hanson S.J."/>
            <person name="Klenk H.-P."/>
            <person name="LaButti K.M."/>
            <person name="Lapidus A."/>
            <person name="Lindquist E.A."/>
            <person name="Lipzen A.M."/>
            <person name="Meier-Kolthoff J.P."/>
            <person name="Ohm R.A."/>
            <person name="Otillar R.P."/>
            <person name="Pangilinan J.L."/>
            <person name="Peng Y."/>
            <person name="Rokas A."/>
            <person name="Rosa C.A."/>
            <person name="Scheuner C."/>
            <person name="Sibirny A.A."/>
            <person name="Slot J.C."/>
            <person name="Stielow J.B."/>
            <person name="Sun H."/>
            <person name="Kurtzman C.P."/>
            <person name="Blackwell M."/>
            <person name="Grigoriev I.V."/>
            <person name="Jeffries T.W."/>
        </authorList>
    </citation>
    <scope>NUCLEOTIDE SEQUENCE [LARGE SCALE GENOMIC DNA]</scope>
    <source>
        <strain evidence="8">NRRL Y-1626</strain>
    </source>
</reference>
<dbReference type="PRINTS" id="PR00419">
    <property type="entry name" value="ADXRDTASE"/>
</dbReference>
<organism evidence="7 8">
    <name type="scientific">Hanseniaspora valbyensis NRRL Y-1626</name>
    <dbReference type="NCBI Taxonomy" id="766949"/>
    <lineage>
        <taxon>Eukaryota</taxon>
        <taxon>Fungi</taxon>
        <taxon>Dikarya</taxon>
        <taxon>Ascomycota</taxon>
        <taxon>Saccharomycotina</taxon>
        <taxon>Saccharomycetes</taxon>
        <taxon>Saccharomycodales</taxon>
        <taxon>Saccharomycodaceae</taxon>
        <taxon>Hanseniaspora</taxon>
    </lineage>
</organism>
<dbReference type="SUPFAM" id="SSF51971">
    <property type="entry name" value="Nucleotide-binding domain"/>
    <property type="match status" value="1"/>
</dbReference>
<evidence type="ECO:0000256" key="2">
    <source>
        <dbReference type="ARBA" id="ARBA00022630"/>
    </source>
</evidence>
<dbReference type="PROSITE" id="PS51257">
    <property type="entry name" value="PROKAR_LIPOPROTEIN"/>
    <property type="match status" value="1"/>
</dbReference>
<protein>
    <submittedName>
        <fullName evidence="7">Nucleotide-binding domain-containing protein</fullName>
    </submittedName>
</protein>
<evidence type="ECO:0000256" key="6">
    <source>
        <dbReference type="SAM" id="Phobius"/>
    </source>
</evidence>
<keyword evidence="6" id="KW-0472">Membrane</keyword>
<keyword evidence="6" id="KW-0812">Transmembrane</keyword>
<evidence type="ECO:0000256" key="4">
    <source>
        <dbReference type="ARBA" id="ARBA00022857"/>
    </source>
</evidence>
<evidence type="ECO:0000313" key="7">
    <source>
        <dbReference type="EMBL" id="OBA27800.1"/>
    </source>
</evidence>
<dbReference type="Gene3D" id="3.50.50.60">
    <property type="entry name" value="FAD/NAD(P)-binding domain"/>
    <property type="match status" value="1"/>
</dbReference>